<dbReference type="PANTHER" id="PTHR43888">
    <property type="entry name" value="DNAJ-LIKE-2, ISOFORM A-RELATED"/>
    <property type="match status" value="1"/>
</dbReference>
<dbReference type="EMBL" id="LSSL01001717">
    <property type="protein sequence ID" value="OLY82274.1"/>
    <property type="molecule type" value="Genomic_DNA"/>
</dbReference>
<keyword evidence="1 5" id="KW-0479">Metal-binding</keyword>
<name>A0A1R0GZD7_9FUNG</name>
<dbReference type="InterPro" id="IPR036410">
    <property type="entry name" value="HSP_DnaJ_Cys-rich_dom_sf"/>
</dbReference>
<dbReference type="CDD" id="cd10747">
    <property type="entry name" value="DnaJ_C"/>
    <property type="match status" value="1"/>
</dbReference>
<keyword evidence="4 5" id="KW-0862">Zinc</keyword>
<evidence type="ECO:0000256" key="5">
    <source>
        <dbReference type="PROSITE-ProRule" id="PRU00546"/>
    </source>
</evidence>
<keyword evidence="2" id="KW-0677">Repeat</keyword>
<dbReference type="AlphaFoldDB" id="A0A1R0GZD7"/>
<dbReference type="Pfam" id="PF00684">
    <property type="entry name" value="DnaJ_CXXCXGXG"/>
    <property type="match status" value="1"/>
</dbReference>
<dbReference type="SUPFAM" id="SSF46565">
    <property type="entry name" value="Chaperone J-domain"/>
    <property type="match status" value="1"/>
</dbReference>
<dbReference type="CDD" id="cd10719">
    <property type="entry name" value="DnaJ_zf"/>
    <property type="match status" value="1"/>
</dbReference>
<keyword evidence="9" id="KW-1185">Reference proteome</keyword>
<evidence type="ECO:0000256" key="3">
    <source>
        <dbReference type="ARBA" id="ARBA00022771"/>
    </source>
</evidence>
<evidence type="ECO:0000256" key="1">
    <source>
        <dbReference type="ARBA" id="ARBA00022723"/>
    </source>
</evidence>
<dbReference type="GO" id="GO:0030544">
    <property type="term" value="F:Hsp70 protein binding"/>
    <property type="evidence" value="ECO:0007669"/>
    <property type="project" value="InterPro"/>
</dbReference>
<evidence type="ECO:0000313" key="9">
    <source>
        <dbReference type="Proteomes" id="UP000187455"/>
    </source>
</evidence>
<reference evidence="8 9" key="1">
    <citation type="journal article" date="2016" name="Mol. Biol. Evol.">
        <title>Genome-Wide Survey of Gut Fungi (Harpellales) Reveals the First Horizontally Transferred Ubiquitin Gene from a Mosquito Host.</title>
        <authorList>
            <person name="Wang Y."/>
            <person name="White M.M."/>
            <person name="Kvist S."/>
            <person name="Moncalvo J.M."/>
        </authorList>
    </citation>
    <scope>NUCLEOTIDE SEQUENCE [LARGE SCALE GENOMIC DNA]</scope>
    <source>
        <strain evidence="8 9">ALG-7-W6</strain>
    </source>
</reference>
<sequence>MLLNFHISFIPLYFAQLAYQVLSDEDKRRIYDKYGEEGLKEGGGHGGHGFNPEDIFAQFFGGMFGGNRSGGPKAKPIGPAIKLDFPASLEELYRGREVDLDVSKQKLCPHCGGTGAESSDDISTCDDCNGSGMKVVERVLGPGFIQRMQTTCQKCHGAGKVTKKKCHICSGKKVVRGSDQISFDITPGTPNGHSITVEDEADEYPDKETGPVIFIVTETPHRLFSRVKNNLHMDVQISLLESLTGFTRKFKHLNGKTIELVHEGITPNGFVEEKKGLGMPLFNDPEVFGSLFVKYFVQFPKSLSKKASDSIIEILGTGIQYNPAIGIHSRPTLLNTEKSGQATENIHDEL</sequence>
<dbReference type="Gene3D" id="2.60.260.20">
    <property type="entry name" value="Urease metallochaperone UreE, N-terminal domain"/>
    <property type="match status" value="2"/>
</dbReference>
<feature type="chain" id="PRO_5012842044" evidence="6">
    <location>
        <begin position="24"/>
        <end position="350"/>
    </location>
</feature>
<feature type="domain" description="CR-type" evidence="7">
    <location>
        <begin position="95"/>
        <end position="178"/>
    </location>
</feature>
<evidence type="ECO:0000256" key="6">
    <source>
        <dbReference type="SAM" id="SignalP"/>
    </source>
</evidence>
<dbReference type="Proteomes" id="UP000187455">
    <property type="component" value="Unassembled WGS sequence"/>
</dbReference>
<feature type="signal peptide" evidence="6">
    <location>
        <begin position="1"/>
        <end position="23"/>
    </location>
</feature>
<dbReference type="GO" id="GO:0006457">
    <property type="term" value="P:protein folding"/>
    <property type="evidence" value="ECO:0007669"/>
    <property type="project" value="InterPro"/>
</dbReference>
<dbReference type="GO" id="GO:0008270">
    <property type="term" value="F:zinc ion binding"/>
    <property type="evidence" value="ECO:0007669"/>
    <property type="project" value="UniProtKB-KW"/>
</dbReference>
<evidence type="ECO:0000256" key="2">
    <source>
        <dbReference type="ARBA" id="ARBA00022737"/>
    </source>
</evidence>
<keyword evidence="6" id="KW-0732">Signal</keyword>
<dbReference type="FunFam" id="2.60.260.20:FF:000013">
    <property type="entry name" value="DnaJ subfamily B member 11"/>
    <property type="match status" value="1"/>
</dbReference>
<dbReference type="Gene3D" id="2.10.230.10">
    <property type="entry name" value="Heat shock protein DnaJ, cysteine-rich domain"/>
    <property type="match status" value="1"/>
</dbReference>
<dbReference type="GO" id="GO:0051082">
    <property type="term" value="F:unfolded protein binding"/>
    <property type="evidence" value="ECO:0007669"/>
    <property type="project" value="InterPro"/>
</dbReference>
<dbReference type="SUPFAM" id="SSF57938">
    <property type="entry name" value="DnaJ/Hsp40 cysteine-rich domain"/>
    <property type="match status" value="1"/>
</dbReference>
<proteinExistence type="predicted"/>
<evidence type="ECO:0000259" key="7">
    <source>
        <dbReference type="PROSITE" id="PS51188"/>
    </source>
</evidence>
<protein>
    <submittedName>
        <fullName evidence="8">DnaJ-like protein</fullName>
    </submittedName>
</protein>
<dbReference type="InterPro" id="IPR002939">
    <property type="entry name" value="DnaJ_C"/>
</dbReference>
<gene>
    <name evidence="8" type="ORF">AYI68_g3613</name>
</gene>
<accession>A0A1R0GZD7</accession>
<dbReference type="STRING" id="133383.A0A1R0GZD7"/>
<comment type="caution">
    <text evidence="8">The sequence shown here is derived from an EMBL/GenBank/DDBJ whole genome shotgun (WGS) entry which is preliminary data.</text>
</comment>
<dbReference type="PROSITE" id="PS51188">
    <property type="entry name" value="ZF_CR"/>
    <property type="match status" value="1"/>
</dbReference>
<dbReference type="InterPro" id="IPR044713">
    <property type="entry name" value="DNJA1/2-like"/>
</dbReference>
<dbReference type="InterPro" id="IPR008971">
    <property type="entry name" value="HSP40/DnaJ_pept-bd"/>
</dbReference>
<dbReference type="SUPFAM" id="SSF49493">
    <property type="entry name" value="HSP40/DnaJ peptide-binding domain"/>
    <property type="match status" value="2"/>
</dbReference>
<evidence type="ECO:0000313" key="8">
    <source>
        <dbReference type="EMBL" id="OLY82274.1"/>
    </source>
</evidence>
<dbReference type="Gene3D" id="1.10.287.110">
    <property type="entry name" value="DnaJ domain"/>
    <property type="match status" value="1"/>
</dbReference>
<keyword evidence="3 5" id="KW-0863">Zinc-finger</keyword>
<dbReference type="InterPro" id="IPR001305">
    <property type="entry name" value="HSP_DnaJ_Cys-rich_dom"/>
</dbReference>
<feature type="zinc finger region" description="CR-type" evidence="5">
    <location>
        <begin position="95"/>
        <end position="178"/>
    </location>
</feature>
<dbReference type="InterPro" id="IPR036869">
    <property type="entry name" value="J_dom_sf"/>
</dbReference>
<dbReference type="OrthoDB" id="445556at2759"/>
<organism evidence="8 9">
    <name type="scientific">Smittium mucronatum</name>
    <dbReference type="NCBI Taxonomy" id="133383"/>
    <lineage>
        <taxon>Eukaryota</taxon>
        <taxon>Fungi</taxon>
        <taxon>Fungi incertae sedis</taxon>
        <taxon>Zoopagomycota</taxon>
        <taxon>Kickxellomycotina</taxon>
        <taxon>Harpellomycetes</taxon>
        <taxon>Harpellales</taxon>
        <taxon>Legeriomycetaceae</taxon>
        <taxon>Smittium</taxon>
    </lineage>
</organism>
<dbReference type="FunFam" id="2.10.230.10:FF:000001">
    <property type="entry name" value="DnaJ subfamily A member 2"/>
    <property type="match status" value="1"/>
</dbReference>
<dbReference type="Pfam" id="PF01556">
    <property type="entry name" value="DnaJ_C"/>
    <property type="match status" value="1"/>
</dbReference>
<evidence type="ECO:0000256" key="4">
    <source>
        <dbReference type="ARBA" id="ARBA00022833"/>
    </source>
</evidence>